<dbReference type="GO" id="GO:0008955">
    <property type="term" value="F:peptidoglycan glycosyltransferase activity"/>
    <property type="evidence" value="ECO:0007669"/>
    <property type="project" value="UniProtKB-EC"/>
</dbReference>
<evidence type="ECO:0000256" key="8">
    <source>
        <dbReference type="ARBA" id="ARBA00022692"/>
    </source>
</evidence>
<dbReference type="Pfam" id="PF00905">
    <property type="entry name" value="Transpeptidase"/>
    <property type="match status" value="1"/>
</dbReference>
<evidence type="ECO:0000256" key="5">
    <source>
        <dbReference type="ARBA" id="ARBA00022670"/>
    </source>
</evidence>
<comment type="similarity">
    <text evidence="2">In the N-terminal section; belongs to the glycosyltransferase 51 family.</text>
</comment>
<proteinExistence type="inferred from homology"/>
<evidence type="ECO:0000256" key="1">
    <source>
        <dbReference type="ARBA" id="ARBA00007090"/>
    </source>
</evidence>
<comment type="caution">
    <text evidence="21">The sequence shown here is derived from an EMBL/GenBank/DDBJ whole genome shotgun (WGS) entry which is preliminary data.</text>
</comment>
<keyword evidence="10" id="KW-0133">Cell shape</keyword>
<evidence type="ECO:0000256" key="11">
    <source>
        <dbReference type="ARBA" id="ARBA00022984"/>
    </source>
</evidence>
<accession>A0A511X365</accession>
<evidence type="ECO:0000259" key="19">
    <source>
        <dbReference type="Pfam" id="PF00905"/>
    </source>
</evidence>
<dbReference type="InterPro" id="IPR001460">
    <property type="entry name" value="PCN-bd_Tpept"/>
</dbReference>
<evidence type="ECO:0000256" key="13">
    <source>
        <dbReference type="ARBA" id="ARBA00023136"/>
    </source>
</evidence>
<gene>
    <name evidence="21" type="primary">pbpF</name>
    <name evidence="21" type="ORF">HAL01_18510</name>
</gene>
<keyword evidence="9" id="KW-0378">Hydrolase</keyword>
<dbReference type="Proteomes" id="UP000321400">
    <property type="component" value="Unassembled WGS sequence"/>
</dbReference>
<evidence type="ECO:0000256" key="12">
    <source>
        <dbReference type="ARBA" id="ARBA00022989"/>
    </source>
</evidence>
<name>A0A511X365_9BACI</name>
<dbReference type="GO" id="GO:0008360">
    <property type="term" value="P:regulation of cell shape"/>
    <property type="evidence" value="ECO:0007669"/>
    <property type="project" value="UniProtKB-KW"/>
</dbReference>
<dbReference type="GO" id="GO:0008658">
    <property type="term" value="F:penicillin binding"/>
    <property type="evidence" value="ECO:0007669"/>
    <property type="project" value="InterPro"/>
</dbReference>
<keyword evidence="12 18" id="KW-1133">Transmembrane helix</keyword>
<dbReference type="InterPro" id="IPR001264">
    <property type="entry name" value="Glyco_trans_51"/>
</dbReference>
<comment type="catalytic activity">
    <reaction evidence="17">
        <text>[GlcNAc-(1-&gt;4)-Mur2Ac(oyl-L-Ala-gamma-D-Glu-L-Lys-D-Ala-D-Ala)](n)-di-trans,octa-cis-undecaprenyl diphosphate + beta-D-GlcNAc-(1-&gt;4)-Mur2Ac(oyl-L-Ala-gamma-D-Glu-L-Lys-D-Ala-D-Ala)-di-trans,octa-cis-undecaprenyl diphosphate = [GlcNAc-(1-&gt;4)-Mur2Ac(oyl-L-Ala-gamma-D-Glu-L-Lys-D-Ala-D-Ala)](n+1)-di-trans,octa-cis-undecaprenyl diphosphate + di-trans,octa-cis-undecaprenyl diphosphate + H(+)</text>
        <dbReference type="Rhea" id="RHEA:23708"/>
        <dbReference type="Rhea" id="RHEA-COMP:9602"/>
        <dbReference type="Rhea" id="RHEA-COMP:9603"/>
        <dbReference type="ChEBI" id="CHEBI:15378"/>
        <dbReference type="ChEBI" id="CHEBI:58405"/>
        <dbReference type="ChEBI" id="CHEBI:60033"/>
        <dbReference type="ChEBI" id="CHEBI:78435"/>
        <dbReference type="EC" id="2.4.99.28"/>
    </reaction>
</comment>
<keyword evidence="22" id="KW-1185">Reference proteome</keyword>
<keyword evidence="3" id="KW-1003">Cell membrane</keyword>
<evidence type="ECO:0000256" key="18">
    <source>
        <dbReference type="SAM" id="Phobius"/>
    </source>
</evidence>
<evidence type="ECO:0000256" key="4">
    <source>
        <dbReference type="ARBA" id="ARBA00022645"/>
    </source>
</evidence>
<evidence type="ECO:0000313" key="21">
    <source>
        <dbReference type="EMBL" id="GEN57387.1"/>
    </source>
</evidence>
<dbReference type="GO" id="GO:0009252">
    <property type="term" value="P:peptidoglycan biosynthetic process"/>
    <property type="evidence" value="ECO:0007669"/>
    <property type="project" value="UniProtKB-KW"/>
</dbReference>
<keyword evidence="8 18" id="KW-0812">Transmembrane</keyword>
<keyword evidence="7" id="KW-0808">Transferase</keyword>
<dbReference type="EMBL" id="BJYE01000024">
    <property type="protein sequence ID" value="GEN57387.1"/>
    <property type="molecule type" value="Genomic_DNA"/>
</dbReference>
<evidence type="ECO:0000256" key="6">
    <source>
        <dbReference type="ARBA" id="ARBA00022676"/>
    </source>
</evidence>
<keyword evidence="4" id="KW-0121">Carboxypeptidase</keyword>
<keyword evidence="13 18" id="KW-0472">Membrane</keyword>
<dbReference type="AlphaFoldDB" id="A0A511X365"/>
<dbReference type="InterPro" id="IPR036950">
    <property type="entry name" value="PBP_transglycosylase"/>
</dbReference>
<evidence type="ECO:0000256" key="14">
    <source>
        <dbReference type="ARBA" id="ARBA00023268"/>
    </source>
</evidence>
<keyword evidence="14" id="KW-0511">Multifunctional enzyme</keyword>
<dbReference type="PANTHER" id="PTHR32282">
    <property type="entry name" value="BINDING PROTEIN TRANSPEPTIDASE, PUTATIVE-RELATED"/>
    <property type="match status" value="1"/>
</dbReference>
<evidence type="ECO:0000256" key="17">
    <source>
        <dbReference type="ARBA" id="ARBA00049902"/>
    </source>
</evidence>
<keyword evidence="11" id="KW-0573">Peptidoglycan synthesis</keyword>
<dbReference type="Gene3D" id="3.40.710.10">
    <property type="entry name" value="DD-peptidase/beta-lactamase superfamily"/>
    <property type="match status" value="1"/>
</dbReference>
<protein>
    <submittedName>
        <fullName evidence="21">Penicillin-binding protein 1F</fullName>
    </submittedName>
</protein>
<feature type="domain" description="Glycosyl transferase family 51" evidence="20">
    <location>
        <begin position="87"/>
        <end position="257"/>
    </location>
</feature>
<dbReference type="GO" id="GO:0030288">
    <property type="term" value="C:outer membrane-bounded periplasmic space"/>
    <property type="evidence" value="ECO:0007669"/>
    <property type="project" value="TreeGrafter"/>
</dbReference>
<dbReference type="SUPFAM" id="SSF56601">
    <property type="entry name" value="beta-lactamase/transpeptidase-like"/>
    <property type="match status" value="1"/>
</dbReference>
<dbReference type="Gene3D" id="1.10.3810.10">
    <property type="entry name" value="Biosynthetic peptidoglycan transglycosylase-like"/>
    <property type="match status" value="1"/>
</dbReference>
<dbReference type="PANTHER" id="PTHR32282:SF32">
    <property type="entry name" value="PENICILLIN-BINDING PROTEIN 2A"/>
    <property type="match status" value="1"/>
</dbReference>
<feature type="transmembrane region" description="Helical" evidence="18">
    <location>
        <begin position="37"/>
        <end position="58"/>
    </location>
</feature>
<evidence type="ECO:0000313" key="22">
    <source>
        <dbReference type="Proteomes" id="UP000321400"/>
    </source>
</evidence>
<dbReference type="InterPro" id="IPR023346">
    <property type="entry name" value="Lysozyme-like_dom_sf"/>
</dbReference>
<dbReference type="GO" id="GO:0006508">
    <property type="term" value="P:proteolysis"/>
    <property type="evidence" value="ECO:0007669"/>
    <property type="project" value="UniProtKB-KW"/>
</dbReference>
<reference evidence="21 22" key="1">
    <citation type="submission" date="2019-07" db="EMBL/GenBank/DDBJ databases">
        <title>Whole genome shotgun sequence of Halolactibacillus alkaliphilus NBRC 103919.</title>
        <authorList>
            <person name="Hosoyama A."/>
            <person name="Uohara A."/>
            <person name="Ohji S."/>
            <person name="Ichikawa N."/>
        </authorList>
    </citation>
    <scope>NUCLEOTIDE SEQUENCE [LARGE SCALE GENOMIC DNA]</scope>
    <source>
        <strain evidence="21 22">NBRC 103919</strain>
    </source>
</reference>
<dbReference type="InterPro" id="IPR012338">
    <property type="entry name" value="Beta-lactam/transpept-like"/>
</dbReference>
<evidence type="ECO:0000256" key="3">
    <source>
        <dbReference type="ARBA" id="ARBA00022475"/>
    </source>
</evidence>
<keyword evidence="15" id="KW-0961">Cell wall biogenesis/degradation</keyword>
<dbReference type="GO" id="GO:0071555">
    <property type="term" value="P:cell wall organization"/>
    <property type="evidence" value="ECO:0007669"/>
    <property type="project" value="UniProtKB-KW"/>
</dbReference>
<evidence type="ECO:0000256" key="10">
    <source>
        <dbReference type="ARBA" id="ARBA00022960"/>
    </source>
</evidence>
<keyword evidence="6" id="KW-0328">Glycosyltransferase</keyword>
<feature type="domain" description="Penicillin-binding protein transpeptidase" evidence="19">
    <location>
        <begin position="348"/>
        <end position="599"/>
    </location>
</feature>
<dbReference type="GO" id="GO:0009002">
    <property type="term" value="F:serine-type D-Ala-D-Ala carboxypeptidase activity"/>
    <property type="evidence" value="ECO:0007669"/>
    <property type="project" value="UniProtKB-EC"/>
</dbReference>
<evidence type="ECO:0000256" key="9">
    <source>
        <dbReference type="ARBA" id="ARBA00022801"/>
    </source>
</evidence>
<keyword evidence="5" id="KW-0645">Protease</keyword>
<dbReference type="RefSeq" id="WP_229675551.1">
    <property type="nucleotide sequence ID" value="NZ_BJYE01000024.1"/>
</dbReference>
<evidence type="ECO:0000256" key="2">
    <source>
        <dbReference type="ARBA" id="ARBA00007739"/>
    </source>
</evidence>
<dbReference type="InterPro" id="IPR050396">
    <property type="entry name" value="Glycosyltr_51/Transpeptidase"/>
</dbReference>
<comment type="catalytic activity">
    <reaction evidence="16">
        <text>Preferential cleavage: (Ac)2-L-Lys-D-Ala-|-D-Ala. Also transpeptidation of peptidyl-alanyl moieties that are N-acyl substituents of D-alanine.</text>
        <dbReference type="EC" id="3.4.16.4"/>
    </reaction>
</comment>
<evidence type="ECO:0000259" key="20">
    <source>
        <dbReference type="Pfam" id="PF00912"/>
    </source>
</evidence>
<organism evidence="21 22">
    <name type="scientific">Halolactibacillus alkaliphilus</name>
    <dbReference type="NCBI Taxonomy" id="442899"/>
    <lineage>
        <taxon>Bacteria</taxon>
        <taxon>Bacillati</taxon>
        <taxon>Bacillota</taxon>
        <taxon>Bacilli</taxon>
        <taxon>Bacillales</taxon>
        <taxon>Bacillaceae</taxon>
        <taxon>Halolactibacillus</taxon>
    </lineage>
</organism>
<dbReference type="Pfam" id="PF00912">
    <property type="entry name" value="Transgly"/>
    <property type="match status" value="1"/>
</dbReference>
<sequence length="744" mass="82767">MNDSQQVKRILMQTKQVVLKSLKDVYVCITKYGWLKYLTIGIVSIIILSSLGFFFIIYGGGLIVDEKKMVLPATTHVITEAGDSAGRLYTENRVLVELSDIPEHVLTAFIATEDERFYTHAGVDFRSVLRALYKDIVAFDKVEGASTITQQLSKNLFLTNDQSWMRKTKEVMASMYLERHYSKNDILELYLNELYFAHGIHGIETASQFFFGKSVENLSIVEGALLAGMIKGPNIYSPYISEENALVRRNIVLNQMHRVGYFSTEELLRLQGQALGVSPRPTDPSPYIDDYLEIVIQEVESRFNITRRELQRGGYTITVHMDPIMQEKAYQHVSNVSYYEASNDDVDGSVVIVDRETTGLKAVIGGRDYSIGQDHHQALMSRQPGSAIKPLAVYSPALENGYHPYSILVDEQQDFNGYMVRNANHQYIGEISLVDALAQSKNTTAVSVLNDIGIATSKKYLNDLGLSTNDEGLAIALGGLSTGYTPIQMAAAYNTYLNEGNYLVATAIISMIDRNGNDVEAQVPKEYEVFNKQSAWYTLNMLERVISDGTASAIDYEGALAGKTGTTEHGIVEGASKDAWFVGLTPDFTIATWIGFDQSDAERYLTKGSSQAVNLSNALLSDLSHSMDISTAFRRPSNVNDLPEPVQLPLITDLNASFSLGGFNLFKAKLTWTASVDKRIIYHIYEVTDDERKLVGKTTGEGLFIIDRPNVLRATSYYVEPIDPLTNQAGKQSNAAMLSLFNER</sequence>
<evidence type="ECO:0000256" key="7">
    <source>
        <dbReference type="ARBA" id="ARBA00022679"/>
    </source>
</evidence>
<dbReference type="FunFam" id="1.10.3810.10:FF:000001">
    <property type="entry name" value="Penicillin-binding protein 1A"/>
    <property type="match status" value="1"/>
</dbReference>
<comment type="similarity">
    <text evidence="1">In the C-terminal section; belongs to the transpeptidase family.</text>
</comment>
<evidence type="ECO:0000256" key="15">
    <source>
        <dbReference type="ARBA" id="ARBA00023316"/>
    </source>
</evidence>
<evidence type="ECO:0000256" key="16">
    <source>
        <dbReference type="ARBA" id="ARBA00034000"/>
    </source>
</evidence>
<dbReference type="STRING" id="442899.SAMN05720591_1243"/>
<dbReference type="SUPFAM" id="SSF53955">
    <property type="entry name" value="Lysozyme-like"/>
    <property type="match status" value="1"/>
</dbReference>